<dbReference type="Proteomes" id="UP000183810">
    <property type="component" value="Chromosome"/>
</dbReference>
<evidence type="ECO:0000256" key="2">
    <source>
        <dbReference type="ARBA" id="ARBA00010617"/>
    </source>
</evidence>
<dbReference type="KEGG" id="nsl:BOX37_14245"/>
<organism evidence="7 8">
    <name type="scientific">Nocardia mangyaensis</name>
    <dbReference type="NCBI Taxonomy" id="2213200"/>
    <lineage>
        <taxon>Bacteria</taxon>
        <taxon>Bacillati</taxon>
        <taxon>Actinomycetota</taxon>
        <taxon>Actinomycetes</taxon>
        <taxon>Mycobacteriales</taxon>
        <taxon>Nocardiaceae</taxon>
        <taxon>Nocardia</taxon>
    </lineage>
</organism>
<keyword evidence="3 5" id="KW-0479">Metal-binding</keyword>
<dbReference type="GO" id="GO:0020037">
    <property type="term" value="F:heme binding"/>
    <property type="evidence" value="ECO:0007669"/>
    <property type="project" value="InterPro"/>
</dbReference>
<keyword evidence="4 5" id="KW-0408">Iron</keyword>
<comment type="similarity">
    <text evidence="2 6">Belongs to the cytochrome P450 family.</text>
</comment>
<dbReference type="Gene3D" id="1.10.630.10">
    <property type="entry name" value="Cytochrome P450"/>
    <property type="match status" value="1"/>
</dbReference>
<evidence type="ECO:0000256" key="6">
    <source>
        <dbReference type="RuleBase" id="RU000461"/>
    </source>
</evidence>
<protein>
    <submittedName>
        <fullName evidence="7">Cytochrome P450</fullName>
    </submittedName>
</protein>
<dbReference type="CDD" id="cd11053">
    <property type="entry name" value="CYP110-like"/>
    <property type="match status" value="1"/>
</dbReference>
<dbReference type="InterPro" id="IPR036396">
    <property type="entry name" value="Cyt_P450_sf"/>
</dbReference>
<keyword evidence="6" id="KW-0560">Oxidoreductase</keyword>
<comment type="cofactor">
    <cofactor evidence="1 5">
        <name>heme</name>
        <dbReference type="ChEBI" id="CHEBI:30413"/>
    </cofactor>
</comment>
<name>A0A1J0VS97_9NOCA</name>
<keyword evidence="8" id="KW-1185">Reference proteome</keyword>
<evidence type="ECO:0000256" key="1">
    <source>
        <dbReference type="ARBA" id="ARBA00001971"/>
    </source>
</evidence>
<dbReference type="AlphaFoldDB" id="A0A1J0VS97"/>
<dbReference type="EMBL" id="CP018082">
    <property type="protein sequence ID" value="APE34915.1"/>
    <property type="molecule type" value="Genomic_DNA"/>
</dbReference>
<dbReference type="PRINTS" id="PR00465">
    <property type="entry name" value="EP450IV"/>
</dbReference>
<dbReference type="InterPro" id="IPR050121">
    <property type="entry name" value="Cytochrome_P450_monoxygenase"/>
</dbReference>
<dbReference type="PANTHER" id="PTHR24305">
    <property type="entry name" value="CYTOCHROME P450"/>
    <property type="match status" value="1"/>
</dbReference>
<evidence type="ECO:0000313" key="7">
    <source>
        <dbReference type="EMBL" id="APE34915.1"/>
    </source>
</evidence>
<keyword evidence="5 6" id="KW-0349">Heme</keyword>
<dbReference type="GO" id="GO:0016705">
    <property type="term" value="F:oxidoreductase activity, acting on paired donors, with incorporation or reduction of molecular oxygen"/>
    <property type="evidence" value="ECO:0007669"/>
    <property type="project" value="InterPro"/>
</dbReference>
<dbReference type="GO" id="GO:0004497">
    <property type="term" value="F:monooxygenase activity"/>
    <property type="evidence" value="ECO:0007669"/>
    <property type="project" value="UniProtKB-KW"/>
</dbReference>
<evidence type="ECO:0000313" key="8">
    <source>
        <dbReference type="Proteomes" id="UP000183810"/>
    </source>
</evidence>
<proteinExistence type="inferred from homology"/>
<evidence type="ECO:0000256" key="3">
    <source>
        <dbReference type="ARBA" id="ARBA00022723"/>
    </source>
</evidence>
<sequence length="426" mass="46518">MYPPGPRLPAIAQTMRYVQARERFMTATARRYGDTFTLRLVPPYARHLVVFTRPEHIREIFAASPTDLHAGESNGILRPLLGDHSVLITDEAEHARARRLLMPAFTGPALAGYRKMIEQIAGTHVETWQPGSTVRSLDAMTGITLDVIGEVVLGVADPRRRDLLGPPMRRVTDIAPLTLLGSRYPALQNRGPWKRFQRDRASLDAHLYAEIEQRRTGSDAPGADVLSRLMAAGSGDDAPLTPDELRDQLVTLLAAGHETTSAALSWALHELAADPVQQDLARRAALDGDTAYLEAVMKEALRYHWVIGGVVRKLTRDMVIGGHELPAEAVVATSILLAHKRPEAFPDAVFRPGRFLDGSVAPNTWLPFGGGVRRCIGAGFALMEGAAVLQEILRRHVLSPPASATPRGRIRNITHVPSDGAPILVN</sequence>
<evidence type="ECO:0000256" key="5">
    <source>
        <dbReference type="PIRSR" id="PIRSR602403-1"/>
    </source>
</evidence>
<dbReference type="SUPFAM" id="SSF48264">
    <property type="entry name" value="Cytochrome P450"/>
    <property type="match status" value="1"/>
</dbReference>
<dbReference type="InterPro" id="IPR017972">
    <property type="entry name" value="Cyt_P450_CS"/>
</dbReference>
<dbReference type="OrthoDB" id="7376058at2"/>
<feature type="binding site" description="axial binding residue" evidence="5">
    <location>
        <position position="375"/>
    </location>
    <ligand>
        <name>heme</name>
        <dbReference type="ChEBI" id="CHEBI:30413"/>
    </ligand>
    <ligandPart>
        <name>Fe</name>
        <dbReference type="ChEBI" id="CHEBI:18248"/>
    </ligandPart>
</feature>
<dbReference type="PROSITE" id="PS00086">
    <property type="entry name" value="CYTOCHROME_P450"/>
    <property type="match status" value="1"/>
</dbReference>
<evidence type="ECO:0000256" key="4">
    <source>
        <dbReference type="ARBA" id="ARBA00023004"/>
    </source>
</evidence>
<reference evidence="7" key="1">
    <citation type="submission" date="2016-11" db="EMBL/GenBank/DDBJ databases">
        <authorList>
            <person name="Jaros S."/>
            <person name="Januszkiewicz K."/>
            <person name="Wedrychowicz H."/>
        </authorList>
    </citation>
    <scope>NUCLEOTIDE SEQUENCE [LARGE SCALE GENOMIC DNA]</scope>
    <source>
        <strain evidence="7">Y48</strain>
    </source>
</reference>
<gene>
    <name evidence="7" type="ORF">BOX37_14245</name>
</gene>
<dbReference type="Pfam" id="PF00067">
    <property type="entry name" value="p450"/>
    <property type="match status" value="1"/>
</dbReference>
<dbReference type="PANTHER" id="PTHR24305:SF166">
    <property type="entry name" value="CYTOCHROME P450 12A4, MITOCHONDRIAL-RELATED"/>
    <property type="match status" value="1"/>
</dbReference>
<dbReference type="GO" id="GO:0005506">
    <property type="term" value="F:iron ion binding"/>
    <property type="evidence" value="ECO:0007669"/>
    <property type="project" value="InterPro"/>
</dbReference>
<dbReference type="InterPro" id="IPR002403">
    <property type="entry name" value="Cyt_P450_E_grp-IV"/>
</dbReference>
<keyword evidence="6" id="KW-0503">Monooxygenase</keyword>
<dbReference type="PRINTS" id="PR00385">
    <property type="entry name" value="P450"/>
</dbReference>
<dbReference type="InterPro" id="IPR001128">
    <property type="entry name" value="Cyt_P450"/>
</dbReference>
<dbReference type="RefSeq" id="WP_071928099.1">
    <property type="nucleotide sequence ID" value="NZ_CP018082.1"/>
</dbReference>
<accession>A0A1J0VS97</accession>